<evidence type="ECO:0000313" key="3">
    <source>
        <dbReference type="Proteomes" id="UP000703674"/>
    </source>
</evidence>
<dbReference type="Pfam" id="PF05016">
    <property type="entry name" value="ParE_toxin"/>
    <property type="match status" value="1"/>
</dbReference>
<evidence type="ECO:0000256" key="1">
    <source>
        <dbReference type="ARBA" id="ARBA00022649"/>
    </source>
</evidence>
<organism evidence="2 3">
    <name type="scientific">Salinimicrobium oceani</name>
    <dbReference type="NCBI Taxonomy" id="2722702"/>
    <lineage>
        <taxon>Bacteria</taxon>
        <taxon>Pseudomonadati</taxon>
        <taxon>Bacteroidota</taxon>
        <taxon>Flavobacteriia</taxon>
        <taxon>Flavobacteriales</taxon>
        <taxon>Flavobacteriaceae</taxon>
        <taxon>Salinimicrobium</taxon>
    </lineage>
</organism>
<dbReference type="RefSeq" id="WP_168137465.1">
    <property type="nucleotide sequence ID" value="NZ_JAAVJR010000002.1"/>
</dbReference>
<proteinExistence type="predicted"/>
<evidence type="ECO:0000313" key="2">
    <source>
        <dbReference type="EMBL" id="NJW52364.1"/>
    </source>
</evidence>
<reference evidence="2 3" key="1">
    <citation type="submission" date="2020-03" db="EMBL/GenBank/DDBJ databases">
        <title>Salinimicrobium sp. nov, isolated from SCS.</title>
        <authorList>
            <person name="Cao W.R."/>
        </authorList>
    </citation>
    <scope>NUCLEOTIDE SEQUENCE [LARGE SCALE GENOMIC DNA]</scope>
    <source>
        <strain evidence="3">J15B91</strain>
    </source>
</reference>
<keyword evidence="3" id="KW-1185">Reference proteome</keyword>
<dbReference type="Gene3D" id="3.30.2310.20">
    <property type="entry name" value="RelE-like"/>
    <property type="match status" value="1"/>
</dbReference>
<protein>
    <submittedName>
        <fullName evidence="2">Type II toxin-antitoxin system RelE/ParE family toxin</fullName>
    </submittedName>
</protein>
<sequence length="103" mass="12539">MDEIEILWTFTAKAQRDQVFRYWNERNGNTNYSRKLNNAIRERLEILRTNPEIGKATNFLDSRIFVLRHYSIIYKSDLPKIFIIGFWDNRKDPKDLIKFLRDN</sequence>
<dbReference type="EMBL" id="JAAVJR010000002">
    <property type="protein sequence ID" value="NJW52364.1"/>
    <property type="molecule type" value="Genomic_DNA"/>
</dbReference>
<accession>A0ABX1CYA6</accession>
<comment type="caution">
    <text evidence="2">The sequence shown here is derived from an EMBL/GenBank/DDBJ whole genome shotgun (WGS) entry which is preliminary data.</text>
</comment>
<dbReference type="Proteomes" id="UP000703674">
    <property type="component" value="Unassembled WGS sequence"/>
</dbReference>
<keyword evidence="1" id="KW-1277">Toxin-antitoxin system</keyword>
<dbReference type="InterPro" id="IPR035093">
    <property type="entry name" value="RelE/ParE_toxin_dom_sf"/>
</dbReference>
<name>A0ABX1CYA6_9FLAO</name>
<gene>
    <name evidence="2" type="ORF">HC175_05485</name>
</gene>
<dbReference type="InterPro" id="IPR007712">
    <property type="entry name" value="RelE/ParE_toxin"/>
</dbReference>